<protein>
    <recommendedName>
        <fullName evidence="4">Tetratricopeptide repeat protein</fullName>
    </recommendedName>
</protein>
<dbReference type="InterPro" id="IPR011990">
    <property type="entry name" value="TPR-like_helical_dom_sf"/>
</dbReference>
<keyword evidence="1" id="KW-0472">Membrane</keyword>
<dbReference type="Gene3D" id="1.25.40.10">
    <property type="entry name" value="Tetratricopeptide repeat domain"/>
    <property type="match status" value="1"/>
</dbReference>
<evidence type="ECO:0000313" key="3">
    <source>
        <dbReference type="Proteomes" id="UP000311008"/>
    </source>
</evidence>
<dbReference type="EMBL" id="CP040946">
    <property type="protein sequence ID" value="QDC45251.1"/>
    <property type="molecule type" value="Genomic_DNA"/>
</dbReference>
<keyword evidence="1" id="KW-1133">Transmembrane helix</keyword>
<dbReference type="AlphaFoldDB" id="A0A5B8CVA9"/>
<reference evidence="3" key="1">
    <citation type="journal article" date="2019" name="ISME J.">
        <title>Evolution in action: habitat transition from sediment to the pelagial leads to genome streamlining in Methylophilaceae.</title>
        <authorList>
            <person name="Salcher M."/>
            <person name="Schaefle D."/>
            <person name="Kaspar M."/>
            <person name="Neuenschwander S.M."/>
            <person name="Ghai R."/>
        </authorList>
    </citation>
    <scope>NUCLEOTIDE SEQUENCE [LARGE SCALE GENOMIC DNA]</scope>
    <source>
        <strain evidence="3">MMS-M-51</strain>
    </source>
</reference>
<keyword evidence="1" id="KW-0812">Transmembrane</keyword>
<proteinExistence type="predicted"/>
<gene>
    <name evidence="2" type="ORF">FIU01_00620</name>
</gene>
<sequence length="230" mass="26143">MINALRKHPSATNSPFRHALVHSAIKRIELGLTYLLWGCVLCMLGLIWQQGVRLLYRGEEVLLRRPPKSMKQAGPRFSPIKLVKQPHSHHPSALPSLFRIEKDKTAVEKPLTEYHTVSAPPAQASQQSLSPPLSMSLHIQQVPQLQAHLKTQLNQAKQQLQSGRLAMARQSFEQVLRQDPHQVIALAGMLVITSQRGEIQQRAEYLARLRQEIPDFVPEDDLFLMQLEED</sequence>
<organism evidence="2 3">
    <name type="scientific">Methylophilus medardicus</name>
    <dbReference type="NCBI Taxonomy" id="2588534"/>
    <lineage>
        <taxon>Bacteria</taxon>
        <taxon>Pseudomonadati</taxon>
        <taxon>Pseudomonadota</taxon>
        <taxon>Betaproteobacteria</taxon>
        <taxon>Nitrosomonadales</taxon>
        <taxon>Methylophilaceae</taxon>
        <taxon>Methylophilus</taxon>
    </lineage>
</organism>
<name>A0A5B8CVA9_9PROT</name>
<dbReference type="Proteomes" id="UP000311008">
    <property type="component" value="Chromosome"/>
</dbReference>
<evidence type="ECO:0008006" key="4">
    <source>
        <dbReference type="Google" id="ProtNLM"/>
    </source>
</evidence>
<feature type="transmembrane region" description="Helical" evidence="1">
    <location>
        <begin position="34"/>
        <end position="56"/>
    </location>
</feature>
<evidence type="ECO:0000313" key="2">
    <source>
        <dbReference type="EMBL" id="QDC45251.1"/>
    </source>
</evidence>
<dbReference type="OrthoDB" id="8538669at2"/>
<evidence type="ECO:0000256" key="1">
    <source>
        <dbReference type="SAM" id="Phobius"/>
    </source>
</evidence>
<keyword evidence="3" id="KW-1185">Reference proteome</keyword>
<accession>A0A5B8CVA9</accession>
<dbReference type="KEGG" id="mmec:FIU01_00620"/>